<evidence type="ECO:0008006" key="3">
    <source>
        <dbReference type="Google" id="ProtNLM"/>
    </source>
</evidence>
<accession>A0A975BRN2</accession>
<reference evidence="1" key="1">
    <citation type="journal article" date="2021" name="Microb. Physiol.">
        <title>Proteogenomic Insights into the Physiology of Marine, Sulfate-Reducing, Filamentous Desulfonema limicola and Desulfonema magnum.</title>
        <authorList>
            <person name="Schnaars V."/>
            <person name="Wohlbrand L."/>
            <person name="Scheve S."/>
            <person name="Hinrichs C."/>
            <person name="Reinhardt R."/>
            <person name="Rabus R."/>
        </authorList>
    </citation>
    <scope>NUCLEOTIDE SEQUENCE</scope>
    <source>
        <strain evidence="1">4be13</strain>
    </source>
</reference>
<sequence length="212" mass="25077">MEEIREQVKDEDFRKNPLLCVMDGSLYLWNLFKIIFGDIENKVLILDIIHVSEYIRIIAHIRCGEGSEDAKQYVYEKLILILQGKISSYIMELQTEMLNGKWNESQLKKFRKAITYFRNHRDYMKYDEYLAKGYPIGSGVVESACSHVVKDRMELSGARWGIRGAESVLKLRSVVKSRHWDEYWEFYTSNARDNKFFPDEYNTLNVQEKMCA</sequence>
<organism evidence="1 2">
    <name type="scientific">Desulfonema magnum</name>
    <dbReference type="NCBI Taxonomy" id="45655"/>
    <lineage>
        <taxon>Bacteria</taxon>
        <taxon>Pseudomonadati</taxon>
        <taxon>Thermodesulfobacteriota</taxon>
        <taxon>Desulfobacteria</taxon>
        <taxon>Desulfobacterales</taxon>
        <taxon>Desulfococcaceae</taxon>
        <taxon>Desulfonema</taxon>
    </lineage>
</organism>
<protein>
    <recommendedName>
        <fullName evidence="3">ISKra4 family transposase</fullName>
    </recommendedName>
</protein>
<proteinExistence type="predicted"/>
<evidence type="ECO:0000313" key="2">
    <source>
        <dbReference type="Proteomes" id="UP000663722"/>
    </source>
</evidence>
<evidence type="ECO:0000313" key="1">
    <source>
        <dbReference type="EMBL" id="QTA89964.1"/>
    </source>
</evidence>
<dbReference type="EMBL" id="CP061800">
    <property type="protein sequence ID" value="QTA89964.1"/>
    <property type="molecule type" value="Genomic_DNA"/>
</dbReference>
<keyword evidence="2" id="KW-1185">Reference proteome</keyword>
<dbReference type="AlphaFoldDB" id="A0A975BRN2"/>
<dbReference type="Proteomes" id="UP000663722">
    <property type="component" value="Chromosome"/>
</dbReference>
<dbReference type="KEGG" id="dmm:dnm_060230"/>
<gene>
    <name evidence="1" type="ORF">dnm_060230</name>
</gene>
<dbReference type="RefSeq" id="WP_207678368.1">
    <property type="nucleotide sequence ID" value="NZ_CP061800.1"/>
</dbReference>
<name>A0A975BRN2_9BACT</name>